<dbReference type="GO" id="GO:0030246">
    <property type="term" value="F:carbohydrate binding"/>
    <property type="evidence" value="ECO:0007669"/>
    <property type="project" value="UniProtKB-KW"/>
</dbReference>
<evidence type="ECO:0000313" key="3">
    <source>
        <dbReference type="Proteomes" id="UP000008387"/>
    </source>
</evidence>
<sequence>MTSNFSARYFLVSASLLSALGAEVGDVRNGFFVGASMGARSMSIAQAHKEPITSSVGNYFRTSKLYKAGFAAQNLQTLKESLQNLVKKLADLDAKIQAAAKTKDFKPDLKALDLPNLDALEKNVANAIAQLKAQNNPDLNKALEGYSSALDELKAYGADLLKEASDYNKDLGEAQGKYETAVKNYQAEKAKHDDAVKDYNTKKAKYDADLTKHNDAEAAYKTALKNYNDKKAKHDDAVKDYNDAEVEYNTKKAKYDADVQQAKNDYTSDMQKYNTAIGSYGDAKKKYGNARTPLYKNLTNPLSRFERVTGSKNERQAKIREIVGKDYNGSLAEIKKAVKDNLDNLKTLSEVNYKGETVRYSADSSVKQGSWEAKQRVFSWSDYNDAADIGAHLRQVGRKPTKDQGICGIHGSFDACVSRFENSSNFADYSLENLTQLYAWMQDELNNVLTTHHNVDRLAKILSLYHDKSFDAGMVGGFGRKVG</sequence>
<keyword evidence="2" id="KW-0430">Lectin</keyword>
<keyword evidence="1" id="KW-0175">Coiled coil</keyword>
<accession>F8KPG8</accession>
<dbReference type="AlphaFoldDB" id="F8KPG8"/>
<feature type="coiled-coil region" evidence="1">
    <location>
        <begin position="72"/>
        <end position="102"/>
    </location>
</feature>
<dbReference type="HOGENOM" id="CLU_564716_0_0_7"/>
<organism evidence="2 3">
    <name type="scientific">Helicobacter bizzozeronii (strain CIII-1)</name>
    <dbReference type="NCBI Taxonomy" id="1002804"/>
    <lineage>
        <taxon>Bacteria</taxon>
        <taxon>Pseudomonadati</taxon>
        <taxon>Campylobacterota</taxon>
        <taxon>Epsilonproteobacteria</taxon>
        <taxon>Campylobacterales</taxon>
        <taxon>Helicobacteraceae</taxon>
        <taxon>Helicobacter</taxon>
    </lineage>
</organism>
<evidence type="ECO:0000313" key="2">
    <source>
        <dbReference type="EMBL" id="CCB80692.1"/>
    </source>
</evidence>
<protein>
    <submittedName>
        <fullName evidence="2">Dextran-binding lectin</fullName>
    </submittedName>
</protein>
<gene>
    <name evidence="2" type="ordered locus">HBZC1_17060</name>
</gene>
<dbReference type="Proteomes" id="UP000008387">
    <property type="component" value="Chromosome"/>
</dbReference>
<evidence type="ECO:0000256" key="1">
    <source>
        <dbReference type="SAM" id="Coils"/>
    </source>
</evidence>
<feature type="coiled-coil region" evidence="1">
    <location>
        <begin position="182"/>
        <end position="244"/>
    </location>
</feature>
<keyword evidence="3" id="KW-1185">Reference proteome</keyword>
<dbReference type="KEGG" id="hbi:HBZC1_17060"/>
<dbReference type="EMBL" id="FR871757">
    <property type="protein sequence ID" value="CCB80692.1"/>
    <property type="molecule type" value="Genomic_DNA"/>
</dbReference>
<name>F8KPG8_HELBC</name>
<proteinExistence type="predicted"/>
<reference evidence="2 3" key="1">
    <citation type="journal article" date="2011" name="J. Bacteriol.">
        <title>Genome sequence of Helicobacter bizzozeronii strain CIII-1, an isolate from human gastric mucosa.</title>
        <authorList>
            <person name="Schott T."/>
            <person name="Rossi M."/>
            <person name="Hanninen M.L."/>
        </authorList>
    </citation>
    <scope>NUCLEOTIDE SEQUENCE [LARGE SCALE GENOMIC DNA]</scope>
    <source>
        <strain evidence="2 3">CIII-1</strain>
    </source>
</reference>